<comment type="caution">
    <text evidence="2">The sequence shown here is derived from an EMBL/GenBank/DDBJ whole genome shotgun (WGS) entry which is preliminary data.</text>
</comment>
<gene>
    <name evidence="2" type="ORF">AVEN_256462_1</name>
</gene>
<evidence type="ECO:0000313" key="2">
    <source>
        <dbReference type="EMBL" id="GBM58681.1"/>
    </source>
</evidence>
<name>A0A4Y2H0L5_ARAVE</name>
<protein>
    <submittedName>
        <fullName evidence="2">Uncharacterized protein</fullName>
    </submittedName>
</protein>
<proteinExistence type="predicted"/>
<dbReference type="EMBL" id="BGPR01001645">
    <property type="protein sequence ID" value="GBM58681.1"/>
    <property type="molecule type" value="Genomic_DNA"/>
</dbReference>
<evidence type="ECO:0000313" key="3">
    <source>
        <dbReference type="Proteomes" id="UP000499080"/>
    </source>
</evidence>
<evidence type="ECO:0000256" key="1">
    <source>
        <dbReference type="SAM" id="MobiDB-lite"/>
    </source>
</evidence>
<feature type="compositionally biased region" description="Basic residues" evidence="1">
    <location>
        <begin position="179"/>
        <end position="193"/>
    </location>
</feature>
<feature type="region of interest" description="Disordered" evidence="1">
    <location>
        <begin position="120"/>
        <end position="196"/>
    </location>
</feature>
<organism evidence="2 3">
    <name type="scientific">Araneus ventricosus</name>
    <name type="common">Orbweaver spider</name>
    <name type="synonym">Epeira ventricosa</name>
    <dbReference type="NCBI Taxonomy" id="182803"/>
    <lineage>
        <taxon>Eukaryota</taxon>
        <taxon>Metazoa</taxon>
        <taxon>Ecdysozoa</taxon>
        <taxon>Arthropoda</taxon>
        <taxon>Chelicerata</taxon>
        <taxon>Arachnida</taxon>
        <taxon>Araneae</taxon>
        <taxon>Araneomorphae</taxon>
        <taxon>Entelegynae</taxon>
        <taxon>Araneoidea</taxon>
        <taxon>Araneidae</taxon>
        <taxon>Araneus</taxon>
    </lineage>
</organism>
<keyword evidence="3" id="KW-1185">Reference proteome</keyword>
<sequence>MTSSSYPSWFAHIGIDKSNNYSTQFFSGVKNTKITSILDETASFSTTDQGNTQDTELEKNELADDPDPELYKIQSNWNELCFIQCDKCNFIYFPQAFMQHNEIRHLQQQDSSLYQHRLYKKKTKPTPAQEYEKKRKLKNGKKSATARQNKRHMRTDLENNASEANIDDLDVKSGPGYEKKRRTTSGPKRKKQKTVPIIHEKSEENSWQTVTEKFVEEPENTLEANCQLNGAQNCMVYNPTDVETLASPVHGYSMPLDDVSKHCENFPSENTVINQSVNSWFSAYSWLVLGLPLPNNCSSIPQNTILDNLDNNDCT</sequence>
<reference evidence="2 3" key="1">
    <citation type="journal article" date="2019" name="Sci. Rep.">
        <title>Orb-weaving spider Araneus ventricosus genome elucidates the spidroin gene catalogue.</title>
        <authorList>
            <person name="Kono N."/>
            <person name="Nakamura H."/>
            <person name="Ohtoshi R."/>
            <person name="Moran D.A.P."/>
            <person name="Shinohara A."/>
            <person name="Yoshida Y."/>
            <person name="Fujiwara M."/>
            <person name="Mori M."/>
            <person name="Tomita M."/>
            <person name="Arakawa K."/>
        </authorList>
    </citation>
    <scope>NUCLEOTIDE SEQUENCE [LARGE SCALE GENOMIC DNA]</scope>
</reference>
<dbReference type="Proteomes" id="UP000499080">
    <property type="component" value="Unassembled WGS sequence"/>
</dbReference>
<accession>A0A4Y2H0L5</accession>
<feature type="non-terminal residue" evidence="2">
    <location>
        <position position="315"/>
    </location>
</feature>
<dbReference type="AlphaFoldDB" id="A0A4Y2H0L5"/>